<protein>
    <recommendedName>
        <fullName evidence="2 5">Aminoglycoside N(3)-acetyltransferase</fullName>
        <ecNumber evidence="5">2.3.1.-</ecNumber>
    </recommendedName>
</protein>
<sequence>MTADADITPLVEDWRAAGISEGDMVLVHSSTRRTLKRGYSPEQIRDSFLEAVGPKGTVLFPLFNFNFCKGDAFDMRSSKSRMGALTEAARQHPEAVRTGHPAYSFAVLGAEAEAFRKVYNSSGYGTDSPFAMLHRRGGKIAVLDLMGQNSMTFYHYVEEMHRVFYRYHKVFTCPFTDWDGVTGERHFSIYVRDLERGVLTDVNPMDERLWDQGLYSGCRPGEGHGLRVIEARKMFDAVAQAITSGEVEGVLFSYEQK</sequence>
<keyword evidence="7" id="KW-1185">Reference proteome</keyword>
<dbReference type="AlphaFoldDB" id="A0A975WEX7"/>
<dbReference type="Pfam" id="PF02522">
    <property type="entry name" value="Antibiotic_NAT"/>
    <property type="match status" value="1"/>
</dbReference>
<evidence type="ECO:0000256" key="1">
    <source>
        <dbReference type="ARBA" id="ARBA00006383"/>
    </source>
</evidence>
<dbReference type="InterPro" id="IPR028345">
    <property type="entry name" value="Antibiotic_NAT-like"/>
</dbReference>
<dbReference type="EC" id="2.3.1.-" evidence="5"/>
<evidence type="ECO:0000313" key="6">
    <source>
        <dbReference type="EMBL" id="SEK09312.1"/>
    </source>
</evidence>
<reference evidence="6 7" key="1">
    <citation type="submission" date="2016-10" db="EMBL/GenBank/DDBJ databases">
        <authorList>
            <person name="Varghese N."/>
            <person name="Submissions S."/>
        </authorList>
    </citation>
    <scope>NUCLEOTIDE SEQUENCE [LARGE SCALE GENOMIC DNA]</scope>
    <source>
        <strain evidence="6 7">FF3</strain>
    </source>
</reference>
<dbReference type="GO" id="GO:0046677">
    <property type="term" value="P:response to antibiotic"/>
    <property type="evidence" value="ECO:0007669"/>
    <property type="project" value="UniProtKB-KW"/>
</dbReference>
<keyword evidence="4 5" id="KW-0012">Acyltransferase</keyword>
<proteinExistence type="inferred from homology"/>
<organism evidence="6 7">
    <name type="scientific">Marinovum algicola</name>
    <dbReference type="NCBI Taxonomy" id="42444"/>
    <lineage>
        <taxon>Bacteria</taxon>
        <taxon>Pseudomonadati</taxon>
        <taxon>Pseudomonadota</taxon>
        <taxon>Alphaproteobacteria</taxon>
        <taxon>Rhodobacterales</taxon>
        <taxon>Roseobacteraceae</taxon>
        <taxon>Marinovum</taxon>
    </lineage>
</organism>
<dbReference type="RefSeq" id="WP_074839896.1">
    <property type="nucleotide sequence ID" value="NZ_FNYY01000029.1"/>
</dbReference>
<dbReference type="GeneID" id="80820901"/>
<evidence type="ECO:0000256" key="2">
    <source>
        <dbReference type="ARBA" id="ARBA00012882"/>
    </source>
</evidence>
<comment type="catalytic activity">
    <reaction evidence="5">
        <text>a 2-deoxystreptamine antibiotic + acetyl-CoA = an N(3)-acetyl-2-deoxystreptamine antibiotic + CoA + H(+)</text>
        <dbReference type="Rhea" id="RHEA:12665"/>
        <dbReference type="ChEBI" id="CHEBI:15378"/>
        <dbReference type="ChEBI" id="CHEBI:57287"/>
        <dbReference type="ChEBI" id="CHEBI:57288"/>
        <dbReference type="ChEBI" id="CHEBI:57921"/>
        <dbReference type="ChEBI" id="CHEBI:77452"/>
        <dbReference type="EC" id="2.3.1.81"/>
    </reaction>
</comment>
<dbReference type="EMBL" id="FNYY01000029">
    <property type="protein sequence ID" value="SEK09312.1"/>
    <property type="molecule type" value="Genomic_DNA"/>
</dbReference>
<evidence type="ECO:0000256" key="5">
    <source>
        <dbReference type="RuleBase" id="RU365031"/>
    </source>
</evidence>
<name>A0A975WEX7_9RHOB</name>
<accession>A0A975WEX7</accession>
<dbReference type="GO" id="GO:0046353">
    <property type="term" value="F:aminoglycoside 3-N-acetyltransferase activity"/>
    <property type="evidence" value="ECO:0007669"/>
    <property type="project" value="UniProtKB-EC"/>
</dbReference>
<dbReference type="PANTHER" id="PTHR11104">
    <property type="entry name" value="AMINOGLYCOSIDE N3-ACETYLTRANSFERASE"/>
    <property type="match status" value="1"/>
</dbReference>
<dbReference type="InterPro" id="IPR003679">
    <property type="entry name" value="Amioglycoside_AcTrfase"/>
</dbReference>
<keyword evidence="3 5" id="KW-0808">Transferase</keyword>
<dbReference type="PANTHER" id="PTHR11104:SF0">
    <property type="entry name" value="SPBETA PROPHAGE-DERIVED AMINOGLYCOSIDE N(3')-ACETYLTRANSFERASE-LIKE PROTEIN YOKD"/>
    <property type="match status" value="1"/>
</dbReference>
<evidence type="ECO:0000256" key="4">
    <source>
        <dbReference type="ARBA" id="ARBA00023315"/>
    </source>
</evidence>
<comment type="similarity">
    <text evidence="1 5">Belongs to the antibiotic N-acetyltransferase family.</text>
</comment>
<dbReference type="SUPFAM" id="SSF110710">
    <property type="entry name" value="TTHA0583/YokD-like"/>
    <property type="match status" value="1"/>
</dbReference>
<evidence type="ECO:0000313" key="7">
    <source>
        <dbReference type="Proteomes" id="UP000182932"/>
    </source>
</evidence>
<gene>
    <name evidence="6" type="ORF">SAMN04487940_12920</name>
</gene>
<evidence type="ECO:0000256" key="3">
    <source>
        <dbReference type="ARBA" id="ARBA00022679"/>
    </source>
</evidence>
<comment type="caution">
    <text evidence="6">The sequence shown here is derived from an EMBL/GenBank/DDBJ whole genome shotgun (WGS) entry which is preliminary data.</text>
</comment>
<keyword evidence="5" id="KW-0046">Antibiotic resistance</keyword>
<dbReference type="Proteomes" id="UP000182932">
    <property type="component" value="Unassembled WGS sequence"/>
</dbReference>